<dbReference type="Pfam" id="PF13649">
    <property type="entry name" value="Methyltransf_25"/>
    <property type="match status" value="1"/>
</dbReference>
<dbReference type="Proteomes" id="UP000616114">
    <property type="component" value="Unassembled WGS sequence"/>
</dbReference>
<accession>A0A8J2TWQ1</accession>
<protein>
    <submittedName>
        <fullName evidence="2">Methyltransferase type 11</fullName>
    </submittedName>
</protein>
<dbReference type="PANTHER" id="PTHR42912:SF58">
    <property type="entry name" value="BLR1400 PROTEIN"/>
    <property type="match status" value="1"/>
</dbReference>
<reference evidence="2" key="1">
    <citation type="journal article" date="2014" name="Int. J. Syst. Evol. Microbiol.">
        <title>Complete genome sequence of Corynebacterium casei LMG S-19264T (=DSM 44701T), isolated from a smear-ripened cheese.</title>
        <authorList>
            <consortium name="US DOE Joint Genome Institute (JGI-PGF)"/>
            <person name="Walter F."/>
            <person name="Albersmeier A."/>
            <person name="Kalinowski J."/>
            <person name="Ruckert C."/>
        </authorList>
    </citation>
    <scope>NUCLEOTIDE SEQUENCE</scope>
    <source>
        <strain evidence="2">CGMCC 1.12785</strain>
    </source>
</reference>
<dbReference type="InterPro" id="IPR050508">
    <property type="entry name" value="Methyltransf_Superfamily"/>
</dbReference>
<dbReference type="SUPFAM" id="SSF53335">
    <property type="entry name" value="S-adenosyl-L-methionine-dependent methyltransferases"/>
    <property type="match status" value="1"/>
</dbReference>
<feature type="domain" description="Methyltransferase" evidence="1">
    <location>
        <begin position="66"/>
        <end position="162"/>
    </location>
</feature>
<reference evidence="2" key="2">
    <citation type="submission" date="2020-09" db="EMBL/GenBank/DDBJ databases">
        <authorList>
            <person name="Sun Q."/>
            <person name="Zhou Y."/>
        </authorList>
    </citation>
    <scope>NUCLEOTIDE SEQUENCE</scope>
    <source>
        <strain evidence="2">CGMCC 1.12785</strain>
    </source>
</reference>
<dbReference type="InterPro" id="IPR029063">
    <property type="entry name" value="SAM-dependent_MTases_sf"/>
</dbReference>
<comment type="caution">
    <text evidence="2">The sequence shown here is derived from an EMBL/GenBank/DDBJ whole genome shotgun (WGS) entry which is preliminary data.</text>
</comment>
<dbReference type="RefSeq" id="WP_188549804.1">
    <property type="nucleotide sequence ID" value="NZ_BMFY01000003.1"/>
</dbReference>
<sequence length="221" mass="23491">MNEPINVRLARIYQLSGPEEARRAYDEWAASYDDDTLQDLGYIAPQLAGEQLARALLDLGPARPVVLDAGCGTGLAGAELTAAAARLGLELGGIDGVDLSPGMLEQARRRGVYRSLSTGDLTRPLELPGDSYDALICTGTLTGGHVGPAAFAEFIRLVRPGGVIVASVHSAVWEDGGYRAELDRLFAAGLAERRSVEERPYHVKGGISCRLCVLRVPSPHA</sequence>
<keyword evidence="2" id="KW-0489">Methyltransferase</keyword>
<evidence type="ECO:0000313" key="3">
    <source>
        <dbReference type="Proteomes" id="UP000616114"/>
    </source>
</evidence>
<evidence type="ECO:0000313" key="2">
    <source>
        <dbReference type="EMBL" id="GGA08839.1"/>
    </source>
</evidence>
<dbReference type="GO" id="GO:0032259">
    <property type="term" value="P:methylation"/>
    <property type="evidence" value="ECO:0007669"/>
    <property type="project" value="UniProtKB-KW"/>
</dbReference>
<keyword evidence="2" id="KW-0808">Transferase</keyword>
<dbReference type="InterPro" id="IPR041698">
    <property type="entry name" value="Methyltransf_25"/>
</dbReference>
<gene>
    <name evidence="2" type="ORF">GCM10011333_09770</name>
</gene>
<evidence type="ECO:0000259" key="1">
    <source>
        <dbReference type="Pfam" id="PF13649"/>
    </source>
</evidence>
<name>A0A8J2TWQ1_9MICO</name>
<keyword evidence="3" id="KW-1185">Reference proteome</keyword>
<dbReference type="GO" id="GO:0008168">
    <property type="term" value="F:methyltransferase activity"/>
    <property type="evidence" value="ECO:0007669"/>
    <property type="project" value="UniProtKB-KW"/>
</dbReference>
<dbReference type="Gene3D" id="3.40.50.150">
    <property type="entry name" value="Vaccinia Virus protein VP39"/>
    <property type="match status" value="1"/>
</dbReference>
<dbReference type="EMBL" id="BMFY01000003">
    <property type="protein sequence ID" value="GGA08839.1"/>
    <property type="molecule type" value="Genomic_DNA"/>
</dbReference>
<dbReference type="CDD" id="cd02440">
    <property type="entry name" value="AdoMet_MTases"/>
    <property type="match status" value="1"/>
</dbReference>
<dbReference type="PANTHER" id="PTHR42912">
    <property type="entry name" value="METHYLTRANSFERASE"/>
    <property type="match status" value="1"/>
</dbReference>
<organism evidence="2 3">
    <name type="scientific">Sediminivirga luteola</name>
    <dbReference type="NCBI Taxonomy" id="1774748"/>
    <lineage>
        <taxon>Bacteria</taxon>
        <taxon>Bacillati</taxon>
        <taxon>Actinomycetota</taxon>
        <taxon>Actinomycetes</taxon>
        <taxon>Micrococcales</taxon>
        <taxon>Brevibacteriaceae</taxon>
        <taxon>Sediminivirga</taxon>
    </lineage>
</organism>
<proteinExistence type="predicted"/>
<dbReference type="AlphaFoldDB" id="A0A8J2TWQ1"/>